<sequence length="286" mass="32441">MRLTLHSTLVPSSTYPSLSPQNDNGTHQIRFSFIFCNTESYGPRKYSTAASWNRQTVPLWLMKTLETLRRKLEELLKGKNPKTEEADDRVQQGRFPEGVRIERETPGVDILPTIQGKMEEVERHLASDEHSRIGICGKKGAGKTFLTRRIYEWMLECKYLDDVYRVSVGRECSVQQLQNDIAKEAGINIPDKGDEKRRATQLLQMLRWDMSGGKNTLFILDGMRDHFPLKKIGIPIGDNGCKVIVTSRSNDVCGKMACRPIIPLDPLPKEESLDAIHGGTWARGRT</sequence>
<name>A0ACB7XUD2_9ERIC</name>
<comment type="caution">
    <text evidence="1">The sequence shown here is derived from an EMBL/GenBank/DDBJ whole genome shotgun (WGS) entry which is preliminary data.</text>
</comment>
<gene>
    <name evidence="1" type="ORF">Vadar_027432</name>
</gene>
<protein>
    <submittedName>
        <fullName evidence="1">Uncharacterized protein</fullName>
    </submittedName>
</protein>
<proteinExistence type="predicted"/>
<evidence type="ECO:0000313" key="1">
    <source>
        <dbReference type="EMBL" id="KAH7844388.1"/>
    </source>
</evidence>
<accession>A0ACB7XUD2</accession>
<keyword evidence="2" id="KW-1185">Reference proteome</keyword>
<dbReference type="EMBL" id="CM037151">
    <property type="protein sequence ID" value="KAH7844388.1"/>
    <property type="molecule type" value="Genomic_DNA"/>
</dbReference>
<evidence type="ECO:0000313" key="2">
    <source>
        <dbReference type="Proteomes" id="UP000828048"/>
    </source>
</evidence>
<dbReference type="Proteomes" id="UP000828048">
    <property type="component" value="Chromosome 1"/>
</dbReference>
<organism evidence="1 2">
    <name type="scientific">Vaccinium darrowii</name>
    <dbReference type="NCBI Taxonomy" id="229202"/>
    <lineage>
        <taxon>Eukaryota</taxon>
        <taxon>Viridiplantae</taxon>
        <taxon>Streptophyta</taxon>
        <taxon>Embryophyta</taxon>
        <taxon>Tracheophyta</taxon>
        <taxon>Spermatophyta</taxon>
        <taxon>Magnoliopsida</taxon>
        <taxon>eudicotyledons</taxon>
        <taxon>Gunneridae</taxon>
        <taxon>Pentapetalae</taxon>
        <taxon>asterids</taxon>
        <taxon>Ericales</taxon>
        <taxon>Ericaceae</taxon>
        <taxon>Vaccinioideae</taxon>
        <taxon>Vaccinieae</taxon>
        <taxon>Vaccinium</taxon>
    </lineage>
</organism>
<reference evidence="1 2" key="1">
    <citation type="journal article" date="2021" name="Hortic Res">
        <title>High-quality reference genome and annotation aids understanding of berry development for evergreen blueberry (Vaccinium darrowii).</title>
        <authorList>
            <person name="Yu J."/>
            <person name="Hulse-Kemp A.M."/>
            <person name="Babiker E."/>
            <person name="Staton M."/>
        </authorList>
    </citation>
    <scope>NUCLEOTIDE SEQUENCE [LARGE SCALE GENOMIC DNA]</scope>
    <source>
        <strain evidence="2">cv. NJ 8807/NJ 8810</strain>
        <tissue evidence="1">Young leaf</tissue>
    </source>
</reference>